<evidence type="ECO:0000313" key="12">
    <source>
        <dbReference type="Proteomes" id="UP000054544"/>
    </source>
</evidence>
<reference evidence="12" key="1">
    <citation type="journal article" date="2014" name="BMC Genomics">
        <title>The genome sequence of the biocontrol fungus Metarhizium anisopliae and comparative genomics of Metarhizium species.</title>
        <authorList>
            <person name="Pattemore J.A."/>
            <person name="Hane J.K."/>
            <person name="Williams A.H."/>
            <person name="Wilson B.A."/>
            <person name="Stodart B.J."/>
            <person name="Ash G.J."/>
        </authorList>
    </citation>
    <scope>NUCLEOTIDE SEQUENCE [LARGE SCALE GENOMIC DNA]</scope>
    <source>
        <strain evidence="12">BRIP 53293</strain>
    </source>
</reference>
<feature type="domain" description="Amidohydrolase-related" evidence="10">
    <location>
        <begin position="129"/>
        <end position="432"/>
    </location>
</feature>
<dbReference type="EC" id="4.1.1.52" evidence="7"/>
<dbReference type="Pfam" id="PF04909">
    <property type="entry name" value="Amidohydro_2"/>
    <property type="match status" value="1"/>
</dbReference>
<evidence type="ECO:0000256" key="5">
    <source>
        <dbReference type="ARBA" id="ARBA00023239"/>
    </source>
</evidence>
<evidence type="ECO:0000256" key="8">
    <source>
        <dbReference type="RuleBase" id="RU366045"/>
    </source>
</evidence>
<evidence type="ECO:0000256" key="7">
    <source>
        <dbReference type="ARBA" id="ARBA00038889"/>
    </source>
</evidence>
<keyword evidence="3 8" id="KW-0210">Decarboxylase</keyword>
<dbReference type="STRING" id="1291518.A0A0D9NI48"/>
<dbReference type="GO" id="GO:0005829">
    <property type="term" value="C:cytosol"/>
    <property type="evidence" value="ECO:0007669"/>
    <property type="project" value="TreeGrafter"/>
</dbReference>
<dbReference type="GO" id="GO:0047596">
    <property type="term" value="F:6-methylsalicylate decarboxylase activity"/>
    <property type="evidence" value="ECO:0007669"/>
    <property type="project" value="UniProtKB-EC"/>
</dbReference>
<dbReference type="Proteomes" id="UP000054544">
    <property type="component" value="Unassembled WGS sequence"/>
</dbReference>
<proteinExistence type="inferred from homology"/>
<keyword evidence="5 8" id="KW-0456">Lyase</keyword>
<name>A0A0D9NI48_METAN</name>
<keyword evidence="4" id="KW-0862">Zinc</keyword>
<evidence type="ECO:0000313" key="11">
    <source>
        <dbReference type="EMBL" id="KJK73576.1"/>
    </source>
</evidence>
<evidence type="ECO:0000259" key="10">
    <source>
        <dbReference type="Pfam" id="PF04909"/>
    </source>
</evidence>
<keyword evidence="12" id="KW-1185">Reference proteome</keyword>
<organism evidence="11 12">
    <name type="scientific">Metarhizium anisopliae BRIP 53293</name>
    <dbReference type="NCBI Taxonomy" id="1291518"/>
    <lineage>
        <taxon>Eukaryota</taxon>
        <taxon>Fungi</taxon>
        <taxon>Dikarya</taxon>
        <taxon>Ascomycota</taxon>
        <taxon>Pezizomycotina</taxon>
        <taxon>Sordariomycetes</taxon>
        <taxon>Hypocreomycetidae</taxon>
        <taxon>Hypocreales</taxon>
        <taxon>Clavicipitaceae</taxon>
        <taxon>Metarhizium</taxon>
    </lineage>
</organism>
<dbReference type="InterPro" id="IPR032466">
    <property type="entry name" value="Metal_Hydrolase"/>
</dbReference>
<feature type="region of interest" description="Disordered" evidence="9">
    <location>
        <begin position="89"/>
        <end position="111"/>
    </location>
</feature>
<protein>
    <recommendedName>
        <fullName evidence="7">6-methylsalicylate decarboxylase</fullName>
        <ecNumber evidence="7">4.1.1.52</ecNumber>
    </recommendedName>
</protein>
<dbReference type="InterPro" id="IPR006680">
    <property type="entry name" value="Amidohydro-rel"/>
</dbReference>
<evidence type="ECO:0000256" key="3">
    <source>
        <dbReference type="ARBA" id="ARBA00022793"/>
    </source>
</evidence>
<dbReference type="GO" id="GO:0016787">
    <property type="term" value="F:hydrolase activity"/>
    <property type="evidence" value="ECO:0007669"/>
    <property type="project" value="InterPro"/>
</dbReference>
<sequence length="440" mass="48970">MLIVRRHPADSEESKELPRCLDMHLRLGGLRGVAACIWCVSVVAGTFRGGLSVSDVTDGRRTTKVKVNKRIYHVYKPPSRHVIVKDFSHKSPEPDQSIDRASSDPNTSNLTVSTTNTFKPFNMSAIPKVDVHHHIMPPQLRGVDEGLKGMKVPDWSVSSDEAFNKSVNVHSAIFSVSTPGVTFISDPEESAKVARAMNEYSASLRDQTPSNGFFATLPSLEHTDLVLREIRYAFDTLHADGVTLFTSYATPGGYLGHPEYVPVWEELNRRNAVVFVHPINHKDSVYWDERLPMPAFDWPHETGRTAMDLILKRRPQQFPNVKIILSHGGGTLAALVSRACMIELPDFGGVMSAEDIVSQAKSFYFDLALSGSNEMLPLILGFAKKSHLLFGSDFPHATAAFSQKFTKFIDEFPMDDDTRKEIYHGAAEKLFPRLKGKFGA</sequence>
<gene>
    <name evidence="11" type="ORF">H634G_11165</name>
</gene>
<dbReference type="SUPFAM" id="SSF51556">
    <property type="entry name" value="Metallo-dependent hydrolases"/>
    <property type="match status" value="1"/>
</dbReference>
<feature type="compositionally biased region" description="Basic and acidic residues" evidence="9">
    <location>
        <begin position="89"/>
        <end position="102"/>
    </location>
</feature>
<comment type="catalytic activity">
    <reaction evidence="6">
        <text>6-methylsalicylate + H(+) = 3-methylphenol + CO2</text>
        <dbReference type="Rhea" id="RHEA:23112"/>
        <dbReference type="ChEBI" id="CHEBI:15378"/>
        <dbReference type="ChEBI" id="CHEBI:16526"/>
        <dbReference type="ChEBI" id="CHEBI:17231"/>
        <dbReference type="ChEBI" id="CHEBI:36658"/>
        <dbReference type="EC" id="4.1.1.52"/>
    </reaction>
    <physiologicalReaction direction="left-to-right" evidence="6">
        <dbReference type="Rhea" id="RHEA:23113"/>
    </physiologicalReaction>
</comment>
<dbReference type="GO" id="GO:0019748">
    <property type="term" value="P:secondary metabolic process"/>
    <property type="evidence" value="ECO:0007669"/>
    <property type="project" value="TreeGrafter"/>
</dbReference>
<evidence type="ECO:0000256" key="1">
    <source>
        <dbReference type="ARBA" id="ARBA00005871"/>
    </source>
</evidence>
<dbReference type="InterPro" id="IPR032465">
    <property type="entry name" value="ACMSD"/>
</dbReference>
<evidence type="ECO:0000256" key="6">
    <source>
        <dbReference type="ARBA" id="ARBA00036832"/>
    </source>
</evidence>
<dbReference type="Gene3D" id="3.20.20.140">
    <property type="entry name" value="Metal-dependent hydrolases"/>
    <property type="match status" value="1"/>
</dbReference>
<dbReference type="EMBL" id="KE384799">
    <property type="protein sequence ID" value="KJK73576.1"/>
    <property type="molecule type" value="Genomic_DNA"/>
</dbReference>
<dbReference type="PANTHER" id="PTHR21240:SF29">
    <property type="entry name" value="AMIDOHYDROLASE-RELATED DOMAIN-CONTAINING PROTEIN"/>
    <property type="match status" value="1"/>
</dbReference>
<evidence type="ECO:0000256" key="4">
    <source>
        <dbReference type="ARBA" id="ARBA00022833"/>
    </source>
</evidence>
<dbReference type="AlphaFoldDB" id="A0A0D9NI48"/>
<evidence type="ECO:0000256" key="2">
    <source>
        <dbReference type="ARBA" id="ARBA00022723"/>
    </source>
</evidence>
<accession>A0A0D9NI48</accession>
<dbReference type="PANTHER" id="PTHR21240">
    <property type="entry name" value="2-AMINO-3-CARBOXYLMUCONATE-6-SEMIALDEHYDE DECARBOXYLASE"/>
    <property type="match status" value="1"/>
</dbReference>
<comment type="similarity">
    <text evidence="1">Belongs to the metallo-dependent hydrolases superfamily. ACMSD family.</text>
</comment>
<dbReference type="OrthoDB" id="4932559at2759"/>
<evidence type="ECO:0000256" key="9">
    <source>
        <dbReference type="SAM" id="MobiDB-lite"/>
    </source>
</evidence>
<keyword evidence="2" id="KW-0479">Metal-binding</keyword>
<dbReference type="GO" id="GO:0046872">
    <property type="term" value="F:metal ion binding"/>
    <property type="evidence" value="ECO:0007669"/>
    <property type="project" value="UniProtKB-KW"/>
</dbReference>